<dbReference type="InterPro" id="IPR045569">
    <property type="entry name" value="Metalloprtase-TldD/E_C"/>
</dbReference>
<feature type="domain" description="Metalloprotease TldD/E C-terminal" evidence="1">
    <location>
        <begin position="216"/>
        <end position="434"/>
    </location>
</feature>
<dbReference type="SUPFAM" id="SSF111283">
    <property type="entry name" value="Putative modulator of DNA gyrase, PmbA/TldD"/>
    <property type="match status" value="1"/>
</dbReference>
<evidence type="ECO:0000313" key="2">
    <source>
        <dbReference type="EMBL" id="VAX00689.1"/>
    </source>
</evidence>
<dbReference type="EMBL" id="UOFS01000045">
    <property type="protein sequence ID" value="VAX00689.1"/>
    <property type="molecule type" value="Genomic_DNA"/>
</dbReference>
<dbReference type="GO" id="GO:0008237">
    <property type="term" value="F:metallopeptidase activity"/>
    <property type="evidence" value="ECO:0007669"/>
    <property type="project" value="InterPro"/>
</dbReference>
<accession>A0A3B1A4M8</accession>
<dbReference type="InterPro" id="IPR036059">
    <property type="entry name" value="TldD/PmbA_sf"/>
</dbReference>
<dbReference type="GO" id="GO:0006508">
    <property type="term" value="P:proteolysis"/>
    <property type="evidence" value="ECO:0007669"/>
    <property type="project" value="InterPro"/>
</dbReference>
<gene>
    <name evidence="2" type="ORF">MNBD_GAMMA22-2838</name>
</gene>
<proteinExistence type="predicted"/>
<organism evidence="2">
    <name type="scientific">hydrothermal vent metagenome</name>
    <dbReference type="NCBI Taxonomy" id="652676"/>
    <lineage>
        <taxon>unclassified sequences</taxon>
        <taxon>metagenomes</taxon>
        <taxon>ecological metagenomes</taxon>
    </lineage>
</organism>
<dbReference type="PANTHER" id="PTHR43666">
    <property type="entry name" value="TLDD PROTEIN"/>
    <property type="match status" value="1"/>
</dbReference>
<sequence>MQNYFNELIDKIVASLESDEILLANLIGEKSAFVRLNHNRIRQAGNVLQTDISLDLIIGSHHASASCNLVGDSNTDLYQLSTMVNNLREQCKILAEDPYLYYATEIKNTELLEKNQLPNVNTALDYIMEQAQDLDLVGIWASGEQYHGFANSMGQRNWHSKPNFNFDWSVYFNKDKAVKNDYAGFDWQEQSLKSKMQETRLAVDIISRPAKQLKPDNYRVYLSPVALNEIIGTAAWGGFGLKSHRTSQTPLIQMITADKKLHETVTLKENHQSGLTPSFTRDGFIKPPYVNLIENGRYKDCLVNSRSAQEFQQAVNASGEFPDSFDLKAGSLAQNEILKALDTGIYINNLWYCNFSDRESCRITGMTRYACFWVENAEIVAPINVMRFDETIYKILGSELVALTSEREFIFDSSSYFFRSNSSANMPGALVDNFCLTL</sequence>
<reference evidence="2" key="1">
    <citation type="submission" date="2018-06" db="EMBL/GenBank/DDBJ databases">
        <authorList>
            <person name="Zhirakovskaya E."/>
        </authorList>
    </citation>
    <scope>NUCLEOTIDE SEQUENCE</scope>
</reference>
<dbReference type="PANTHER" id="PTHR43666:SF1">
    <property type="entry name" value="CONSERVED PROTEIN"/>
    <property type="match status" value="1"/>
</dbReference>
<dbReference type="AlphaFoldDB" id="A0A3B1A4M8"/>
<name>A0A3B1A4M8_9ZZZZ</name>
<dbReference type="Pfam" id="PF19289">
    <property type="entry name" value="PmbA_TldD_3rd"/>
    <property type="match status" value="1"/>
</dbReference>
<evidence type="ECO:0000259" key="1">
    <source>
        <dbReference type="Pfam" id="PF19289"/>
    </source>
</evidence>
<protein>
    <submittedName>
        <fullName evidence="2">TldE/PmbA family protein, Beta/Gamma-proteobacterial subgroup</fullName>
    </submittedName>
</protein>